<comment type="caution">
    <text evidence="1">The sequence shown here is derived from an EMBL/GenBank/DDBJ whole genome shotgun (WGS) entry which is preliminary data.</text>
</comment>
<dbReference type="Proteomes" id="UP000004095">
    <property type="component" value="Unassembled WGS sequence"/>
</dbReference>
<proteinExistence type="predicted"/>
<reference evidence="1 2" key="1">
    <citation type="submission" date="2007-01" db="EMBL/GenBank/DDBJ databases">
        <authorList>
            <person name="Haygood M."/>
            <person name="Podell S."/>
            <person name="Anderson C."/>
            <person name="Hopkinson B."/>
            <person name="Roe K."/>
            <person name="Barbeau K."/>
            <person name="Gaasterland T."/>
            <person name="Ferriera S."/>
            <person name="Johnson J."/>
            <person name="Kravitz S."/>
            <person name="Beeson K."/>
            <person name="Sutton G."/>
            <person name="Rogers Y.-H."/>
            <person name="Friedman R."/>
            <person name="Frazier M."/>
            <person name="Venter J.C."/>
        </authorList>
    </citation>
    <scope>NUCLEOTIDE SEQUENCE [LARGE SCALE GENOMIC DNA]</scope>
    <source>
        <strain evidence="1 2">ATCC 23134</strain>
    </source>
</reference>
<evidence type="ECO:0000313" key="1">
    <source>
        <dbReference type="EMBL" id="EAY27546.1"/>
    </source>
</evidence>
<evidence type="ECO:0000313" key="2">
    <source>
        <dbReference type="Proteomes" id="UP000004095"/>
    </source>
</evidence>
<accession>A1ZPP1</accession>
<organism evidence="1 2">
    <name type="scientific">Microscilla marina ATCC 23134</name>
    <dbReference type="NCBI Taxonomy" id="313606"/>
    <lineage>
        <taxon>Bacteria</taxon>
        <taxon>Pseudomonadati</taxon>
        <taxon>Bacteroidota</taxon>
        <taxon>Cytophagia</taxon>
        <taxon>Cytophagales</taxon>
        <taxon>Microscillaceae</taxon>
        <taxon>Microscilla</taxon>
    </lineage>
</organism>
<dbReference type="EMBL" id="AAWS01000022">
    <property type="protein sequence ID" value="EAY27546.1"/>
    <property type="molecule type" value="Genomic_DNA"/>
</dbReference>
<gene>
    <name evidence="1" type="ORF">M23134_02793</name>
</gene>
<name>A1ZPP1_MICM2</name>
<sequence>MYSFAEFLNPSKQVVVVFENGSTLSPTSLTNSLIKKG</sequence>
<keyword evidence="2" id="KW-1185">Reference proteome</keyword>
<protein>
    <submittedName>
        <fullName evidence="1">Uncharacterized protein</fullName>
    </submittedName>
</protein>
<dbReference type="AlphaFoldDB" id="A1ZPP1"/>